<evidence type="ECO:0000313" key="7">
    <source>
        <dbReference type="EMBL" id="QGQ97995.1"/>
    </source>
</evidence>
<dbReference type="InterPro" id="IPR036388">
    <property type="entry name" value="WH-like_DNA-bd_sf"/>
</dbReference>
<comment type="similarity">
    <text evidence="1">Belongs to the sigma-70 factor family. ECF subfamily.</text>
</comment>
<dbReference type="EMBL" id="CP034235">
    <property type="protein sequence ID" value="QGQ97995.1"/>
    <property type="molecule type" value="Genomic_DNA"/>
</dbReference>
<dbReference type="PANTHER" id="PTHR43133:SF51">
    <property type="entry name" value="RNA POLYMERASE SIGMA FACTOR"/>
    <property type="match status" value="1"/>
</dbReference>
<keyword evidence="8" id="KW-1185">Reference proteome</keyword>
<evidence type="ECO:0000256" key="1">
    <source>
        <dbReference type="ARBA" id="ARBA00010641"/>
    </source>
</evidence>
<reference evidence="8" key="1">
    <citation type="submission" date="2018-11" db="EMBL/GenBank/DDBJ databases">
        <title>Complete genome sequence of Paenibacillus sp. ML311-T8.</title>
        <authorList>
            <person name="Nam Y.-D."/>
            <person name="Kang J."/>
            <person name="Chung W.-H."/>
            <person name="Park Y.S."/>
        </authorList>
    </citation>
    <scope>NUCLEOTIDE SEQUENCE [LARGE SCALE GENOMIC DNA]</scope>
    <source>
        <strain evidence="8">ML311-T8</strain>
    </source>
</reference>
<dbReference type="Proteomes" id="UP000426246">
    <property type="component" value="Chromosome"/>
</dbReference>
<accession>A0A6B8RR25</accession>
<dbReference type="InterPro" id="IPR013324">
    <property type="entry name" value="RNA_pol_sigma_r3/r4-like"/>
</dbReference>
<dbReference type="CDD" id="cd06171">
    <property type="entry name" value="Sigma70_r4"/>
    <property type="match status" value="1"/>
</dbReference>
<dbReference type="AlphaFoldDB" id="A0A6B8RR25"/>
<dbReference type="RefSeq" id="WP_155703089.1">
    <property type="nucleotide sequence ID" value="NZ_CP034235.1"/>
</dbReference>
<dbReference type="NCBIfam" id="TIGR02937">
    <property type="entry name" value="sigma70-ECF"/>
    <property type="match status" value="1"/>
</dbReference>
<organism evidence="7 8">
    <name type="scientific">Paenibacillus psychroresistens</name>
    <dbReference type="NCBI Taxonomy" id="1778678"/>
    <lineage>
        <taxon>Bacteria</taxon>
        <taxon>Bacillati</taxon>
        <taxon>Bacillota</taxon>
        <taxon>Bacilli</taxon>
        <taxon>Bacillales</taxon>
        <taxon>Paenibacillaceae</taxon>
        <taxon>Paenibacillus</taxon>
    </lineage>
</organism>
<dbReference type="Pfam" id="PF08281">
    <property type="entry name" value="Sigma70_r4_2"/>
    <property type="match status" value="1"/>
</dbReference>
<dbReference type="SUPFAM" id="SSF88659">
    <property type="entry name" value="Sigma3 and sigma4 domains of RNA polymerase sigma factors"/>
    <property type="match status" value="1"/>
</dbReference>
<dbReference type="Gene3D" id="1.10.10.10">
    <property type="entry name" value="Winged helix-like DNA-binding domain superfamily/Winged helix DNA-binding domain"/>
    <property type="match status" value="1"/>
</dbReference>
<dbReference type="InterPro" id="IPR013249">
    <property type="entry name" value="RNA_pol_sigma70_r4_t2"/>
</dbReference>
<dbReference type="GO" id="GO:0016987">
    <property type="term" value="F:sigma factor activity"/>
    <property type="evidence" value="ECO:0007669"/>
    <property type="project" value="UniProtKB-KW"/>
</dbReference>
<evidence type="ECO:0000313" key="8">
    <source>
        <dbReference type="Proteomes" id="UP000426246"/>
    </source>
</evidence>
<sequence>MTTDELVIRAKHGDDDAFFLLVSAEKERFYRIAFAYLRNEAEALEALQEATCRAYEKLGKLKEPQFFYTWMIRILIHYCIDEQKRSRKVIPLLHLPNTLTTESTPLEEKIRLEWAIAQLSPRYRHIIILKYYQDMTLVEISKLLEKPEGTVKTWLNKALIQLRGYIGKDRSGDYA</sequence>
<feature type="domain" description="RNA polymerase sigma factor 70 region 4 type 2" evidence="6">
    <location>
        <begin position="115"/>
        <end position="162"/>
    </location>
</feature>
<dbReference type="GO" id="GO:0003677">
    <property type="term" value="F:DNA binding"/>
    <property type="evidence" value="ECO:0007669"/>
    <property type="project" value="InterPro"/>
</dbReference>
<name>A0A6B8RR25_9BACL</name>
<dbReference type="Gene3D" id="1.10.1740.10">
    <property type="match status" value="1"/>
</dbReference>
<dbReference type="SUPFAM" id="SSF88946">
    <property type="entry name" value="Sigma2 domain of RNA polymerase sigma factors"/>
    <property type="match status" value="1"/>
</dbReference>
<evidence type="ECO:0000259" key="6">
    <source>
        <dbReference type="Pfam" id="PF08281"/>
    </source>
</evidence>
<keyword evidence="2" id="KW-0805">Transcription regulation</keyword>
<gene>
    <name evidence="7" type="ORF">EHS13_25425</name>
</gene>
<evidence type="ECO:0000259" key="5">
    <source>
        <dbReference type="Pfam" id="PF04542"/>
    </source>
</evidence>
<dbReference type="KEGG" id="ppsc:EHS13_25425"/>
<dbReference type="PANTHER" id="PTHR43133">
    <property type="entry name" value="RNA POLYMERASE ECF-TYPE SIGMA FACTO"/>
    <property type="match status" value="1"/>
</dbReference>
<evidence type="ECO:0000256" key="2">
    <source>
        <dbReference type="ARBA" id="ARBA00023015"/>
    </source>
</evidence>
<keyword evidence="3" id="KW-0731">Sigma factor</keyword>
<dbReference type="InterPro" id="IPR007627">
    <property type="entry name" value="RNA_pol_sigma70_r2"/>
</dbReference>
<proteinExistence type="inferred from homology"/>
<protein>
    <submittedName>
        <fullName evidence="7">Sigma-70 family RNA polymerase sigma factor</fullName>
    </submittedName>
</protein>
<evidence type="ECO:0000256" key="4">
    <source>
        <dbReference type="ARBA" id="ARBA00023163"/>
    </source>
</evidence>
<dbReference type="OrthoDB" id="9782703at2"/>
<dbReference type="InterPro" id="IPR013325">
    <property type="entry name" value="RNA_pol_sigma_r2"/>
</dbReference>
<keyword evidence="4" id="KW-0804">Transcription</keyword>
<dbReference type="InterPro" id="IPR039425">
    <property type="entry name" value="RNA_pol_sigma-70-like"/>
</dbReference>
<feature type="domain" description="RNA polymerase sigma-70 region 2" evidence="5">
    <location>
        <begin position="21"/>
        <end position="87"/>
    </location>
</feature>
<dbReference type="GO" id="GO:0006352">
    <property type="term" value="P:DNA-templated transcription initiation"/>
    <property type="evidence" value="ECO:0007669"/>
    <property type="project" value="InterPro"/>
</dbReference>
<dbReference type="Pfam" id="PF04542">
    <property type="entry name" value="Sigma70_r2"/>
    <property type="match status" value="1"/>
</dbReference>
<evidence type="ECO:0000256" key="3">
    <source>
        <dbReference type="ARBA" id="ARBA00023082"/>
    </source>
</evidence>
<dbReference type="InterPro" id="IPR014284">
    <property type="entry name" value="RNA_pol_sigma-70_dom"/>
</dbReference>